<feature type="chain" id="PRO_5036867884" evidence="1">
    <location>
        <begin position="22"/>
        <end position="312"/>
    </location>
</feature>
<proteinExistence type="predicted"/>
<name>A0A938WR49_9BACT</name>
<reference evidence="2 3" key="1">
    <citation type="journal article" date="2021" name="Sci. Rep.">
        <title>The distribution of antibiotic resistance genes in chicken gut microbiota commensals.</title>
        <authorList>
            <person name="Juricova H."/>
            <person name="Matiasovicova J."/>
            <person name="Kubasova T."/>
            <person name="Cejkova D."/>
            <person name="Rychlik I."/>
        </authorList>
    </citation>
    <scope>NUCLEOTIDE SEQUENCE [LARGE SCALE GENOMIC DNA]</scope>
    <source>
        <strain evidence="2 3">An819</strain>
    </source>
</reference>
<evidence type="ECO:0000313" key="3">
    <source>
        <dbReference type="Proteomes" id="UP000764045"/>
    </source>
</evidence>
<evidence type="ECO:0000256" key="1">
    <source>
        <dbReference type="SAM" id="SignalP"/>
    </source>
</evidence>
<gene>
    <name evidence="2" type="ORF">H6B30_12765</name>
</gene>
<protein>
    <submittedName>
        <fullName evidence="2">Type IX secretion system membrane protein PorP/SprF</fullName>
    </submittedName>
</protein>
<dbReference type="InterPro" id="IPR019861">
    <property type="entry name" value="PorP/SprF_Bacteroidetes"/>
</dbReference>
<feature type="signal peptide" evidence="1">
    <location>
        <begin position="1"/>
        <end position="21"/>
    </location>
</feature>
<keyword evidence="3" id="KW-1185">Reference proteome</keyword>
<dbReference type="AlphaFoldDB" id="A0A938WR49"/>
<comment type="caution">
    <text evidence="2">The sequence shown here is derived from an EMBL/GenBank/DDBJ whole genome shotgun (WGS) entry which is preliminary data.</text>
</comment>
<accession>A0A938WR49</accession>
<dbReference type="Pfam" id="PF11751">
    <property type="entry name" value="PorP_SprF"/>
    <property type="match status" value="1"/>
</dbReference>
<organism evidence="2 3">
    <name type="scientific">Marseilla massiliensis</name>
    <dbReference type="NCBI Taxonomy" id="1841864"/>
    <lineage>
        <taxon>Bacteria</taxon>
        <taxon>Pseudomonadati</taxon>
        <taxon>Bacteroidota</taxon>
        <taxon>Bacteroidia</taxon>
        <taxon>Bacteroidales</taxon>
        <taxon>Prevotellaceae</taxon>
        <taxon>Marseilla</taxon>
    </lineage>
</organism>
<evidence type="ECO:0000313" key="2">
    <source>
        <dbReference type="EMBL" id="MBM6662613.1"/>
    </source>
</evidence>
<dbReference type="RefSeq" id="WP_205111194.1">
    <property type="nucleotide sequence ID" value="NZ_JACJJL010000025.1"/>
</dbReference>
<dbReference type="Proteomes" id="UP000764045">
    <property type="component" value="Unassembled WGS sequence"/>
</dbReference>
<dbReference type="EMBL" id="JACJJL010000025">
    <property type="protein sequence ID" value="MBM6662613.1"/>
    <property type="molecule type" value="Genomic_DNA"/>
</dbReference>
<dbReference type="NCBIfam" id="TIGR03519">
    <property type="entry name" value="T9SS_PorP_fam"/>
    <property type="match status" value="1"/>
</dbReference>
<sequence>MLKRSSVILTMVVLAVISAKAQYDPAFSHYWALEPSFNPASVGKEQKINIAAAYAKTMSGFENSPSTMYAGADIPFYLLKLYHGVGVQFMNDAIGLFSHKRFALQYALKYPLLGGNISGGVNLGLLSEGFDGSGVDTGEPDDPAFPSSDATGTGVDIGVGLYYMHRNWWAGFSVLHVNAPTIDIGETQSFKIDRTYYLTGGYNIKLRNPFLTIHPSVMARYDGTAYRADVTGRVKYTNGKKMMYGGLSYSPTNSVTVMVGGNFHGVSLGYSYEVYTSAISIGNGSHEIFIGYQTDMDLGKKGRNKHKSVRLL</sequence>
<keyword evidence="1" id="KW-0732">Signal</keyword>